<dbReference type="CDD" id="cd15513">
    <property type="entry name" value="PHD5_KMT2C_like"/>
    <property type="match status" value="1"/>
</dbReference>
<dbReference type="InterPro" id="IPR036910">
    <property type="entry name" value="HMG_box_dom_sf"/>
</dbReference>
<organism evidence="33 34">
    <name type="scientific">Astatotilapia calliptera</name>
    <name type="common">Eastern happy</name>
    <name type="synonym">Chromis callipterus</name>
    <dbReference type="NCBI Taxonomy" id="8154"/>
    <lineage>
        <taxon>Eukaryota</taxon>
        <taxon>Metazoa</taxon>
        <taxon>Chordata</taxon>
        <taxon>Craniata</taxon>
        <taxon>Vertebrata</taxon>
        <taxon>Euteleostomi</taxon>
        <taxon>Actinopterygii</taxon>
        <taxon>Neopterygii</taxon>
        <taxon>Teleostei</taxon>
        <taxon>Neoteleostei</taxon>
        <taxon>Acanthomorphata</taxon>
        <taxon>Ovalentaria</taxon>
        <taxon>Cichlomorphae</taxon>
        <taxon>Cichliformes</taxon>
        <taxon>Cichlidae</taxon>
        <taxon>African cichlids</taxon>
        <taxon>Pseudocrenilabrinae</taxon>
        <taxon>Haplochromini</taxon>
        <taxon>Astatotilapia</taxon>
    </lineage>
</organism>
<dbReference type="Gene3D" id="3.30.160.360">
    <property type="match status" value="1"/>
</dbReference>
<dbReference type="SMART" id="SM00541">
    <property type="entry name" value="FYRN"/>
    <property type="match status" value="1"/>
</dbReference>
<feature type="compositionally biased region" description="Polar residues" evidence="28">
    <location>
        <begin position="1317"/>
        <end position="1329"/>
    </location>
</feature>
<reference evidence="34" key="2">
    <citation type="submission" date="2023-03" db="EMBL/GenBank/DDBJ databases">
        <authorList>
            <consortium name="Wellcome Sanger Institute Data Sharing"/>
        </authorList>
    </citation>
    <scope>NUCLEOTIDE SEQUENCE [LARGE SCALE GENOMIC DNA]</scope>
</reference>
<feature type="compositionally biased region" description="Pro residues" evidence="28">
    <location>
        <begin position="3281"/>
        <end position="3290"/>
    </location>
</feature>
<feature type="region of interest" description="Disordered" evidence="28">
    <location>
        <begin position="1462"/>
        <end position="1487"/>
    </location>
</feature>
<dbReference type="GO" id="GO:0044666">
    <property type="term" value="C:MLL3/4 complex"/>
    <property type="evidence" value="ECO:0007669"/>
    <property type="project" value="TreeGrafter"/>
</dbReference>
<feature type="region of interest" description="Disordered" evidence="28">
    <location>
        <begin position="1306"/>
        <end position="1348"/>
    </location>
</feature>
<feature type="domain" description="PHD-type" evidence="32">
    <location>
        <begin position="4187"/>
        <end position="4295"/>
    </location>
</feature>
<dbReference type="GO" id="GO:0003713">
    <property type="term" value="F:transcription coactivator activity"/>
    <property type="evidence" value="ECO:0007669"/>
    <property type="project" value="TreeGrafter"/>
</dbReference>
<feature type="compositionally biased region" description="Basic and acidic residues" evidence="28">
    <location>
        <begin position="3162"/>
        <end position="3173"/>
    </location>
</feature>
<protein>
    <recommendedName>
        <fullName evidence="26">Histone-lysine N-methyltransferase 2C</fullName>
        <ecNumber evidence="22">2.1.1.364</ecNumber>
    </recommendedName>
</protein>
<evidence type="ECO:0000259" key="32">
    <source>
        <dbReference type="PROSITE" id="PS51805"/>
    </source>
</evidence>
<dbReference type="InterPro" id="IPR011011">
    <property type="entry name" value="Znf_FYVE_PHD"/>
</dbReference>
<feature type="compositionally biased region" description="Polar residues" evidence="28">
    <location>
        <begin position="324"/>
        <end position="339"/>
    </location>
</feature>
<dbReference type="Pfam" id="PF13771">
    <property type="entry name" value="zf-HC5HC2H"/>
    <property type="match status" value="1"/>
</dbReference>
<dbReference type="Pfam" id="PF00856">
    <property type="entry name" value="SET"/>
    <property type="match status" value="1"/>
</dbReference>
<feature type="compositionally biased region" description="Low complexity" evidence="28">
    <location>
        <begin position="793"/>
        <end position="804"/>
    </location>
</feature>
<feature type="region of interest" description="Disordered" evidence="28">
    <location>
        <begin position="2607"/>
        <end position="2666"/>
    </location>
</feature>
<feature type="domain" description="PHD-type" evidence="29">
    <location>
        <begin position="952"/>
        <end position="1002"/>
    </location>
</feature>
<feature type="compositionally biased region" description="Polar residues" evidence="28">
    <location>
        <begin position="711"/>
        <end position="721"/>
    </location>
</feature>
<dbReference type="Pfam" id="PF05965">
    <property type="entry name" value="FYRC"/>
    <property type="match status" value="1"/>
</dbReference>
<keyword evidence="2" id="KW-0488">Methylation</keyword>
<evidence type="ECO:0000256" key="27">
    <source>
        <dbReference type="PROSITE-ProRule" id="PRU00146"/>
    </source>
</evidence>
<evidence type="ECO:0000313" key="33">
    <source>
        <dbReference type="Ensembl" id="ENSACLP00000056219.1"/>
    </source>
</evidence>
<dbReference type="CDD" id="cd19171">
    <property type="entry name" value="SET_KMT2C_2D"/>
    <property type="match status" value="1"/>
</dbReference>
<keyword evidence="16" id="KW-0564">Palmitate</keyword>
<evidence type="ECO:0000256" key="9">
    <source>
        <dbReference type="ARBA" id="ARBA00022771"/>
    </source>
</evidence>
<evidence type="ECO:0000256" key="8">
    <source>
        <dbReference type="ARBA" id="ARBA00022737"/>
    </source>
</evidence>
<evidence type="ECO:0000256" key="14">
    <source>
        <dbReference type="ARBA" id="ARBA00023054"/>
    </source>
</evidence>
<evidence type="ECO:0000256" key="15">
    <source>
        <dbReference type="ARBA" id="ARBA00023125"/>
    </source>
</evidence>
<feature type="compositionally biased region" description="Pro residues" evidence="28">
    <location>
        <begin position="2753"/>
        <end position="2767"/>
    </location>
</feature>
<feature type="region of interest" description="Disordered" evidence="28">
    <location>
        <begin position="3531"/>
        <end position="3578"/>
    </location>
</feature>
<feature type="compositionally biased region" description="Low complexity" evidence="28">
    <location>
        <begin position="184"/>
        <end position="205"/>
    </location>
</feature>
<feature type="region of interest" description="Disordered" evidence="28">
    <location>
        <begin position="1176"/>
        <end position="1221"/>
    </location>
</feature>
<keyword evidence="8" id="KW-0677">Repeat</keyword>
<dbReference type="Pfam" id="PF05964">
    <property type="entry name" value="FYRN"/>
    <property type="match status" value="1"/>
</dbReference>
<evidence type="ECO:0000256" key="17">
    <source>
        <dbReference type="ARBA" id="ARBA00023159"/>
    </source>
</evidence>
<dbReference type="GO" id="GO:0003677">
    <property type="term" value="F:DNA binding"/>
    <property type="evidence" value="ECO:0007669"/>
    <property type="project" value="UniProtKB-KW"/>
</dbReference>
<dbReference type="FunFam" id="2.170.270.10:FF:000003">
    <property type="entry name" value="Histone-lysine N-methyltransferase"/>
    <property type="match status" value="1"/>
</dbReference>
<keyword evidence="17" id="KW-0010">Activator</keyword>
<dbReference type="PANTHER" id="PTHR45888:SF1">
    <property type="entry name" value="HISTONE-LYSINE N-METHYLTRANSFERASE 2C"/>
    <property type="match status" value="1"/>
</dbReference>
<evidence type="ECO:0000256" key="4">
    <source>
        <dbReference type="ARBA" id="ARBA00022603"/>
    </source>
</evidence>
<feature type="region of interest" description="Disordered" evidence="28">
    <location>
        <begin position="43"/>
        <end position="860"/>
    </location>
</feature>
<feature type="compositionally biased region" description="Polar residues" evidence="28">
    <location>
        <begin position="2684"/>
        <end position="2699"/>
    </location>
</feature>
<feature type="region of interest" description="Disordered" evidence="28">
    <location>
        <begin position="1918"/>
        <end position="2346"/>
    </location>
</feature>
<evidence type="ECO:0000256" key="24">
    <source>
        <dbReference type="ARBA" id="ARBA00058707"/>
    </source>
</evidence>
<evidence type="ECO:0000256" key="28">
    <source>
        <dbReference type="SAM" id="MobiDB-lite"/>
    </source>
</evidence>
<feature type="region of interest" description="Disordered" evidence="28">
    <location>
        <begin position="3759"/>
        <end position="3805"/>
    </location>
</feature>
<feature type="compositionally biased region" description="Polar residues" evidence="28">
    <location>
        <begin position="308"/>
        <end position="317"/>
    </location>
</feature>
<evidence type="ECO:0000256" key="21">
    <source>
        <dbReference type="ARBA" id="ARBA00023315"/>
    </source>
</evidence>
<feature type="compositionally biased region" description="Low complexity" evidence="28">
    <location>
        <begin position="1713"/>
        <end position="1725"/>
    </location>
</feature>
<feature type="compositionally biased region" description="Low complexity" evidence="28">
    <location>
        <begin position="2119"/>
        <end position="2133"/>
    </location>
</feature>
<dbReference type="PROSITE" id="PS50016">
    <property type="entry name" value="ZF_PHD_2"/>
    <property type="match status" value="3"/>
</dbReference>
<dbReference type="FunFam" id="3.30.40.10:FF:001142">
    <property type="entry name" value="Histone-lysine N-methyltransferase"/>
    <property type="match status" value="1"/>
</dbReference>
<keyword evidence="19" id="KW-0539">Nucleus</keyword>
<dbReference type="InterPro" id="IPR034732">
    <property type="entry name" value="EPHD"/>
</dbReference>
<dbReference type="PROSITE" id="PS51542">
    <property type="entry name" value="FYRN"/>
    <property type="match status" value="1"/>
</dbReference>
<evidence type="ECO:0000256" key="2">
    <source>
        <dbReference type="ARBA" id="ARBA00022481"/>
    </source>
</evidence>
<dbReference type="PROSITE" id="PS50868">
    <property type="entry name" value="POST_SET"/>
    <property type="match status" value="1"/>
</dbReference>
<dbReference type="SMART" id="SM00508">
    <property type="entry name" value="PostSET"/>
    <property type="match status" value="1"/>
</dbReference>
<comment type="subcellular location">
    <subcellularLocation>
        <location evidence="1">Nucleus</location>
    </subcellularLocation>
</comment>
<keyword evidence="7" id="KW-0479">Metal-binding</keyword>
<keyword evidence="21" id="KW-0012">Acyltransferase</keyword>
<feature type="region of interest" description="Disordered" evidence="28">
    <location>
        <begin position="3374"/>
        <end position="3455"/>
    </location>
</feature>
<reference evidence="33 34" key="1">
    <citation type="submission" date="2018-05" db="EMBL/GenBank/DDBJ databases">
        <authorList>
            <person name="Datahose"/>
        </authorList>
    </citation>
    <scope>NUCLEOTIDE SEQUENCE</scope>
</reference>
<feature type="region of interest" description="Disordered" evidence="28">
    <location>
        <begin position="1670"/>
        <end position="1893"/>
    </location>
</feature>
<dbReference type="FunFam" id="1.10.30.10:FF:000009">
    <property type="entry name" value="Histone-lysine N-methyltransferase"/>
    <property type="match status" value="1"/>
</dbReference>
<evidence type="ECO:0000256" key="22">
    <source>
        <dbReference type="ARBA" id="ARBA00023620"/>
    </source>
</evidence>
<feature type="compositionally biased region" description="Polar residues" evidence="28">
    <location>
        <begin position="2034"/>
        <end position="2044"/>
    </location>
</feature>
<evidence type="ECO:0000259" key="29">
    <source>
        <dbReference type="PROSITE" id="PS50016"/>
    </source>
</evidence>
<feature type="domain" description="SET" evidence="30">
    <location>
        <begin position="4595"/>
        <end position="4711"/>
    </location>
</feature>
<keyword evidence="10" id="KW-0862">Zinc</keyword>
<evidence type="ECO:0000259" key="30">
    <source>
        <dbReference type="PROSITE" id="PS50280"/>
    </source>
</evidence>
<feature type="domain" description="PHD-type" evidence="29">
    <location>
        <begin position="902"/>
        <end position="955"/>
    </location>
</feature>
<feature type="compositionally biased region" description="Basic and acidic residues" evidence="28">
    <location>
        <begin position="1670"/>
        <end position="1685"/>
    </location>
</feature>
<dbReference type="CDD" id="cd22026">
    <property type="entry name" value="HMG-box_KMT2C"/>
    <property type="match status" value="1"/>
</dbReference>
<feature type="region of interest" description="Disordered" evidence="28">
    <location>
        <begin position="1525"/>
        <end position="1558"/>
    </location>
</feature>
<dbReference type="InterPro" id="IPR003888">
    <property type="entry name" value="FYrich_N"/>
</dbReference>
<dbReference type="SMART" id="SM00542">
    <property type="entry name" value="FYRC"/>
    <property type="match status" value="1"/>
</dbReference>
<evidence type="ECO:0000256" key="26">
    <source>
        <dbReference type="ARBA" id="ARBA00072631"/>
    </source>
</evidence>
<feature type="compositionally biased region" description="Low complexity" evidence="28">
    <location>
        <begin position="3216"/>
        <end position="3225"/>
    </location>
</feature>
<dbReference type="InterPro" id="IPR003616">
    <property type="entry name" value="Post-SET_dom"/>
</dbReference>
<dbReference type="Gene3D" id="1.10.30.10">
    <property type="entry name" value="High mobility group box domain"/>
    <property type="match status" value="1"/>
</dbReference>
<evidence type="ECO:0000256" key="16">
    <source>
        <dbReference type="ARBA" id="ARBA00023139"/>
    </source>
</evidence>
<keyword evidence="34" id="KW-1185">Reference proteome</keyword>
<dbReference type="InterPro" id="IPR009071">
    <property type="entry name" value="HMG_box_dom"/>
</dbReference>
<feature type="compositionally biased region" description="Polar residues" evidence="28">
    <location>
        <begin position="3422"/>
        <end position="3434"/>
    </location>
</feature>
<dbReference type="InterPro" id="IPR046341">
    <property type="entry name" value="SET_dom_sf"/>
</dbReference>
<feature type="compositionally biased region" description="Polar residues" evidence="28">
    <location>
        <begin position="2199"/>
        <end position="2211"/>
    </location>
</feature>
<dbReference type="Pfam" id="PF00628">
    <property type="entry name" value="PHD"/>
    <property type="match status" value="3"/>
</dbReference>
<evidence type="ECO:0000256" key="18">
    <source>
        <dbReference type="ARBA" id="ARBA00023163"/>
    </source>
</evidence>
<dbReference type="SUPFAM" id="SSF57903">
    <property type="entry name" value="FYVE/PHD zinc finger"/>
    <property type="match status" value="3"/>
</dbReference>
<feature type="compositionally biased region" description="Basic and acidic residues" evidence="28">
    <location>
        <begin position="2227"/>
        <end position="2241"/>
    </location>
</feature>
<feature type="compositionally biased region" description="Polar residues" evidence="28">
    <location>
        <begin position="273"/>
        <end position="284"/>
    </location>
</feature>
<dbReference type="GO" id="GO:0140945">
    <property type="term" value="F:histone H3K4 monomethyltransferase activity"/>
    <property type="evidence" value="ECO:0007669"/>
    <property type="project" value="UniProtKB-EC"/>
</dbReference>
<keyword evidence="11" id="KW-0156">Chromatin regulator</keyword>
<feature type="compositionally biased region" description="Polar residues" evidence="28">
    <location>
        <begin position="1983"/>
        <end position="2013"/>
    </location>
</feature>
<evidence type="ECO:0000256" key="11">
    <source>
        <dbReference type="ARBA" id="ARBA00022853"/>
    </source>
</evidence>
<keyword evidence="20" id="KW-0449">Lipoprotein</keyword>
<dbReference type="SMART" id="SM00249">
    <property type="entry name" value="PHD"/>
    <property type="match status" value="4"/>
</dbReference>
<feature type="compositionally biased region" description="Low complexity" evidence="28">
    <location>
        <begin position="671"/>
        <end position="683"/>
    </location>
</feature>
<dbReference type="PROSITE" id="PS51543">
    <property type="entry name" value="FYRC"/>
    <property type="match status" value="1"/>
</dbReference>
<feature type="compositionally biased region" description="Polar residues" evidence="28">
    <location>
        <begin position="349"/>
        <end position="380"/>
    </location>
</feature>
<keyword evidence="15" id="KW-0238">DNA-binding</keyword>
<feature type="region of interest" description="Disordered" evidence="28">
    <location>
        <begin position="3132"/>
        <end position="3173"/>
    </location>
</feature>
<dbReference type="InterPro" id="IPR001214">
    <property type="entry name" value="SET_dom"/>
</dbReference>
<dbReference type="GeneTree" id="ENSGT00940000155281"/>
<dbReference type="Proteomes" id="UP000265100">
    <property type="component" value="Chromosome 9"/>
</dbReference>
<dbReference type="InterPro" id="IPR019787">
    <property type="entry name" value="Znf_PHD-finger"/>
</dbReference>
<feature type="region of interest" description="Disordered" evidence="28">
    <location>
        <begin position="3279"/>
        <end position="3361"/>
    </location>
</feature>
<reference evidence="33" key="4">
    <citation type="submission" date="2025-09" db="UniProtKB">
        <authorList>
            <consortium name="Ensembl"/>
        </authorList>
    </citation>
    <scope>IDENTIFICATION</scope>
</reference>
<feature type="domain" description="PHD-type" evidence="29">
    <location>
        <begin position="1029"/>
        <end position="1084"/>
    </location>
</feature>
<proteinExistence type="predicted"/>
<comment type="function">
    <text evidence="24">Histone methyltransferase that catalyzes methyl group transfer from S-adenosyl-L-methionine to the epsilon-amino group of 'Lys-4' of histone H3 (H3K4). Part of chromatin remodeling machinery predominantly forms H3K4me1 methylation marks at active chromatin sites where transcription and DNA repair take place. Likely plays a redundant role with KMT2D in enriching H3K4me1 mark on primed and active enhancer elements.</text>
</comment>
<feature type="compositionally biased region" description="Low complexity" evidence="28">
    <location>
        <begin position="1828"/>
        <end position="1846"/>
    </location>
</feature>
<feature type="compositionally biased region" description="Basic and acidic residues" evidence="28">
    <location>
        <begin position="576"/>
        <end position="588"/>
    </location>
</feature>
<dbReference type="PROSITE" id="PS51805">
    <property type="entry name" value="EPHD"/>
    <property type="match status" value="1"/>
</dbReference>
<dbReference type="PROSITE" id="PS50280">
    <property type="entry name" value="SET"/>
    <property type="match status" value="1"/>
</dbReference>
<gene>
    <name evidence="33" type="primary">TP53BP1</name>
</gene>
<feature type="compositionally biased region" description="Pro residues" evidence="28">
    <location>
        <begin position="1947"/>
        <end position="1958"/>
    </location>
</feature>
<feature type="compositionally biased region" description="Basic and acidic residues" evidence="28">
    <location>
        <begin position="2611"/>
        <end position="2631"/>
    </location>
</feature>
<feature type="region of interest" description="Disordered" evidence="28">
    <location>
        <begin position="3207"/>
        <end position="3237"/>
    </location>
</feature>
<feature type="compositionally biased region" description="Basic residues" evidence="28">
    <location>
        <begin position="774"/>
        <end position="786"/>
    </location>
</feature>
<dbReference type="GO" id="GO:0032259">
    <property type="term" value="P:methylation"/>
    <property type="evidence" value="ECO:0007669"/>
    <property type="project" value="UniProtKB-KW"/>
</dbReference>
<keyword evidence="13" id="KW-0805">Transcription regulation</keyword>
<feature type="region of interest" description="Disordered" evidence="28">
    <location>
        <begin position="1"/>
        <end position="25"/>
    </location>
</feature>
<dbReference type="CDD" id="cd15514">
    <property type="entry name" value="PHD6_KMT2C_like"/>
    <property type="match status" value="1"/>
</dbReference>
<feature type="compositionally biased region" description="Pro residues" evidence="28">
    <location>
        <begin position="57"/>
        <end position="66"/>
    </location>
</feature>
<evidence type="ECO:0000256" key="6">
    <source>
        <dbReference type="ARBA" id="ARBA00022691"/>
    </source>
</evidence>
<feature type="compositionally biased region" description="Low complexity" evidence="28">
    <location>
        <begin position="2768"/>
        <end position="2802"/>
    </location>
</feature>
<feature type="compositionally biased region" description="Low complexity" evidence="28">
    <location>
        <begin position="2707"/>
        <end position="2726"/>
    </location>
</feature>
<feature type="compositionally biased region" description="Polar residues" evidence="28">
    <location>
        <begin position="3537"/>
        <end position="3546"/>
    </location>
</feature>
<evidence type="ECO:0000256" key="5">
    <source>
        <dbReference type="ARBA" id="ARBA00022679"/>
    </source>
</evidence>
<dbReference type="Gene3D" id="3.30.40.10">
    <property type="entry name" value="Zinc/RING finger domain, C3HC4 (zinc finger)"/>
    <property type="match status" value="4"/>
</dbReference>
<feature type="compositionally biased region" description="Low complexity" evidence="28">
    <location>
        <begin position="3344"/>
        <end position="3356"/>
    </location>
</feature>
<evidence type="ECO:0000259" key="31">
    <source>
        <dbReference type="PROSITE" id="PS50868"/>
    </source>
</evidence>
<feature type="compositionally biased region" description="Pro residues" evidence="28">
    <location>
        <begin position="728"/>
        <end position="738"/>
    </location>
</feature>
<keyword evidence="5" id="KW-0808">Transferase</keyword>
<keyword evidence="9 27" id="KW-0863">Zinc-finger</keyword>
<comment type="subunit">
    <text evidence="25">Component of the MLL3 complex (also named ASCOM complex), at least composed of catalytic subunit KMT2C/MLL3, ASH2L, RBBP5, WDR5, NCOA6, DPY30, KDM6A, PAXIP1/PTIP, PAGR1 and alpha- and beta-tubulin. Forms a core complex with the evolutionary conserved subcomplex WRAD composed of WDR5, RBBP5, ASH2L/ASH2 and DPY30 subunits; WRAD differentially stimulates the methyltransferase activity. Interacts (via WIN motif) with WDR5.</text>
</comment>
<keyword evidence="6" id="KW-0949">S-adenosyl-L-methionine</keyword>
<evidence type="ECO:0000256" key="19">
    <source>
        <dbReference type="ARBA" id="ARBA00023242"/>
    </source>
</evidence>
<dbReference type="PANTHER" id="PTHR45888">
    <property type="entry name" value="HL01030P-RELATED"/>
    <property type="match status" value="1"/>
</dbReference>
<dbReference type="Gene3D" id="2.170.270.10">
    <property type="entry name" value="SET domain"/>
    <property type="match status" value="1"/>
</dbReference>
<dbReference type="SMART" id="SM00317">
    <property type="entry name" value="SET"/>
    <property type="match status" value="1"/>
</dbReference>
<feature type="region of interest" description="Disordered" evidence="28">
    <location>
        <begin position="4302"/>
        <end position="4327"/>
    </location>
</feature>
<feature type="compositionally biased region" description="Low complexity" evidence="28">
    <location>
        <begin position="1783"/>
        <end position="1820"/>
    </location>
</feature>
<reference evidence="33" key="3">
    <citation type="submission" date="2025-08" db="UniProtKB">
        <authorList>
            <consortium name="Ensembl"/>
        </authorList>
    </citation>
    <scope>IDENTIFICATION</scope>
</reference>
<dbReference type="InterPro" id="IPR001965">
    <property type="entry name" value="Znf_PHD"/>
</dbReference>
<keyword evidence="12" id="KW-0007">Acetylation</keyword>
<dbReference type="Ensembl" id="ENSACLT00000062607.1">
    <property type="protein sequence ID" value="ENSACLP00000056219.1"/>
    <property type="gene ID" value="ENSACLG00000031966.1"/>
</dbReference>
<dbReference type="SUPFAM" id="SSF82199">
    <property type="entry name" value="SET domain"/>
    <property type="match status" value="1"/>
</dbReference>
<keyword evidence="4" id="KW-0489">Methyltransferase</keyword>
<feature type="domain" description="Post-SET" evidence="31">
    <location>
        <begin position="4719"/>
        <end position="4735"/>
    </location>
</feature>
<name>A0AAX7TH16_ASTCA</name>
<feature type="compositionally biased region" description="Basic and acidic residues" evidence="28">
    <location>
        <begin position="1176"/>
        <end position="1207"/>
    </location>
</feature>
<feature type="compositionally biased region" description="Polar residues" evidence="28">
    <location>
        <begin position="2140"/>
        <end position="2166"/>
    </location>
</feature>
<feature type="region of interest" description="Disordered" evidence="28">
    <location>
        <begin position="3590"/>
        <end position="3634"/>
    </location>
</feature>
<feature type="compositionally biased region" description="Low complexity" evidence="28">
    <location>
        <begin position="3435"/>
        <end position="3452"/>
    </location>
</feature>
<feature type="compositionally biased region" description="Low complexity" evidence="28">
    <location>
        <begin position="2260"/>
        <end position="2298"/>
    </location>
</feature>
<evidence type="ECO:0000256" key="1">
    <source>
        <dbReference type="ARBA" id="ARBA00004123"/>
    </source>
</evidence>
<feature type="compositionally biased region" description="Polar residues" evidence="28">
    <location>
        <begin position="496"/>
        <end position="523"/>
    </location>
</feature>
<comment type="catalytic activity">
    <reaction evidence="23">
        <text>L-lysyl(4)-[histone H3] + S-adenosyl-L-methionine = N(6)-methyl-L-lysyl(4)-[histone H3] + S-adenosyl-L-homocysteine + H(+)</text>
        <dbReference type="Rhea" id="RHEA:60264"/>
        <dbReference type="Rhea" id="RHEA-COMP:15543"/>
        <dbReference type="Rhea" id="RHEA-COMP:15547"/>
        <dbReference type="ChEBI" id="CHEBI:15378"/>
        <dbReference type="ChEBI" id="CHEBI:29969"/>
        <dbReference type="ChEBI" id="CHEBI:57856"/>
        <dbReference type="ChEBI" id="CHEBI:59789"/>
        <dbReference type="ChEBI" id="CHEBI:61929"/>
        <dbReference type="EC" id="2.1.1.364"/>
    </reaction>
    <physiologicalReaction direction="left-to-right" evidence="23">
        <dbReference type="Rhea" id="RHEA:60265"/>
    </physiologicalReaction>
</comment>
<evidence type="ECO:0000313" key="34">
    <source>
        <dbReference type="Proteomes" id="UP000265100"/>
    </source>
</evidence>
<feature type="compositionally biased region" description="Polar residues" evidence="28">
    <location>
        <begin position="213"/>
        <end position="240"/>
    </location>
</feature>
<sequence length="4735" mass="509589">MPTSPTMCLEGHPSPVPGESSPSAVLAEPIHLASCQDEEMEVATIQPSDGVQSEPSPSQPDSPQPDPAYSEVTGGIVLSGHEHAQETESPPGQSSRPHIQISFSTSHLAAVQPSSPPPASGSSSPPHCTLSDTGPERSPVRAETYPCSASLADVHTSHSPVSPAGQASPAHVVVAHSGPVQIQTSSLASTTHSSPAHAAFASVSPPHSPAPDTESSTGLTEASLSPTSPDVDTVALSSGAQPDMGADKPADCIRQTSPAASVPDDSAAVSPSQISQNQVSQSPAGTAVVPKENHQCTASPSPLIPTDATYTQASLSPASPVHASPTQDNTAMPSSTSPNEAPLSPTCPAPSQISPSQTVSFDTLQVQRSPLHSPGQSSTGVHMDPGFKQITTSPGSVSPVQAEPGVRPASASPFHCEASPACDSINPAPSITSPSPGPVSPVKPEQGPGPEGMSDGTMDTLSTEEQQEEQPEHTSQESLAEEQPVERSEGGEEQNQKVLPSSSSGLKGVQETQCPASPVPTQQPVSFPLPSSPPSVGAGSLEASPHRHSQPTIVEGLPQEEKLPSDFGHTVGLKDQSPRCHMTSERDGGQSQILYEPVALVTEPTEDEHQSQAEPSQEEDLSETVQPSDGQPITEEHSDMEEEPVSPVLDLDPSLDREVMELMTSSPPPSLLHLSSPSSLPLLRRGKGRTLRPPPCSPRLSDDLSIRLRQSPFSTEASPETSPARVPITPPPLTPPLPSLRTSPLARESPPLSKAPPTTVLSLTPKIGMGKPAISKRKFSPGRARVKQGTCWSSRRAVSPLSSSQDSTGEGGWDPKPRLQDSLLWSMRVGRGSGFPGRRRSRGGGIGGRGGRGRSRLKTQDSVTVSPGAAYVEAFTAKEDEENSMHNTVVMFSTSDHFTLRQDMCVVCGSFGQGAEGRLLACSQCGQCYHPYCVNVKITRVILTKGWRCLECTVCEACGEASDPGRLLLCDDCDISYHTYCLDPPLLTVPKGAWKCKWCVWCVQCGSASPGLRCEWQSNYSLCGPCCSLSHCPVCQRAYLQDDLILQCQQCDRWVHATCQGLTTEEDVEAAADEGFDCSLCRTHGRSPYGRTELLAPFMAQIVSRIREPDSKTYAQDGVCLTESGLSHLQSLVEPLTSPRRWRRCKPKLKLRIINQNSVSVLQTPVDAELDHGRAPLDCEMKSDSSPERDHVQDDDVTKEPDVADGNKKRKRKPYRPGIGGFMVRQRGAKAGVGPNRIKLCRKDSTEMLPGRDEDVAMEMAPTITDQTSEKSKKRYRKKKTKLEETFPSYLQEAFFGRDLLDRSRQVDRGAGPEAAASSQPRPATSNLKGPTPGFQAPPLSGASTKVAALPGSDGGLVDLSDILNTDPHILATGHTGQFQVERSPSPFGLDISSVAHDASLTSEPMGSSGRVQRAMQEEPLDAILSPELDKMVTDGAILSKLYKIPELEGKDVEEVFTAVLSPDSSSSQSEQSQHTHAAAGSKMHNTGAVPFPRLPLMNGLSPAAPPMMPGVQGPVSFRVLPTENPAPIQGPTSALVPANQQAPAGEGEQDALSTAQRSTLKWEKEESLGEMATVAPVLYCNTNFPQLKQQYPDWPTRVKQITKLWRKASAQDRAPYVQKARDNRAAQRINKVQLSNDPLKRHPPSQQQLSAPLGPFDTVSMEIEMPFKDPLRPKESEQEQEWKFRQQMRQKSKQLAKMEATQKLEQVKNEQRQQQQLLASQRLSGPQSPESGSLSPVPTGGSASPHPGLREGQPRQHLLQGSSGPADDIFLRPQAPPPSGFSSLPQSPHSSSPLHQPASSPQMFSPPSSRPSSPWDPYSKVIGTPRPSSSQSGGPAASQQQHHSSLSTSPAHDVVGSPAPSPDSKTPDIFRSLGPQPGNPTPDPSVRHAGIRVAEAYQKTNVRVPAPESCSRQLLQGGVFKAPMPPQQEAFGGGGGAGRKDLSSFAPPPSQEPPFPSSPLSGLGSPHRSPYAQAPGTPRPDYTQQMSDPFTQQSPMTSRPSPDPYTNPQTPGTPRPHSDPTYLTTPPALRPDQYNQQSMSRRPSPSHPTLDPYASNPGTPHPAVIDRFPRSPGSQRAGDPYAQPTGTPRPSPDPYAQQPSTPRPQKTHEPFSQTPVESLAPQPAASASSPLAPGDPGTFTPTPHQLQQSPGRQQQDSFPRTPSSHTPKHPEISEESFSALASHTPGHDPFEQGHMTPGRSQTDKTATTEMSALDGSMSVLPQLGDSGEKLRQRQRLRELILRQQQQKSTLRQEKGLQEPAPGLAAPPAAPTGSSPGSGTPLHNWSQDDSSSSTSTASPVQTDPFGRPPPPYPGTIRPAGAPALRFPGGFPGEQQRGFAPTEASFPRQSLPRELGVQGPGSRFGAPAGLHDTFLRAPLGSTPASGLGAVEVRVQMRRPVPGDFTAIRPHGTPNAHPHMMQGVPQPFLPRSLPIQQHSIMGQPYIELRHRAPENRLRLPFSLPSDPHPPAIRPGPGARMGETLMAQQMMMAGAVEQLNQQDPQQQHLGHTAALTQTGEPALSGADGIEEHLEGEDSAVKDLEDVEVKDLVDLNLNLDPEDGKEDLDLGPNDLHLDDFLLSGKFDLIAYADPELNLEDKKDMFNEELDLGEPAEEKESGERKDGVCGSRKTDSSSHLVGQIKQEVRDDSKTGAARPGVLATSKPPGALGLEVSSVHHIKEKLEDSGSVSGALSSIKPQEQVPSMGMVSRVQPPVTTGQQPVFQQQQRPFGPPSSSPQLTPHPQAVSVSPHTSLPPQAPQGPPHPLPLQPPHLLLTTQTEPPHMGTSTQSQTQGTFAQTQVQNQNKQRPLLLEEQPLLLQDLLDQERQEQQQQKQMQALIRQRSTTDSAFLGVDFDSITDPIMKAKMVALKGINKVMSQGNLGLNPVVINRFQQPPAAPGPEVPPQPPHLVLQEGTVTPQLVQPNPPSFGPGFSNEPKRPQYEDWLGETQQLLQMQQRLLEDKIAAHRKTKKALSAKQRTAKKAGRVFAEEDAAQLRYISEQQGVVQKQLEQIRKQQKDHAELIEDYRTKHPQRGLQQQPAPPLPQKLLSQPIVPLQPHPGGPAPARLPNVPPGWTPGGGAPGVMGQRMPPHQPPQLPAALPNSPQVPPHTQAPSAIVPGLAAQTAGFTAASRGPTGGPNGATVDGAGPAPQVKFDDNNPFSEGFQERERRERLREQQERQRVQLMQEVERHRVLQQRLELEQQSLLGASVPPAATPSGPQVGPTAGPAPGGDGLSQMPFFSSELPQDFLQTSRPRPQHHSQMAVTFPLQAGLRQALMARPLLPGAPPVPTGEPPMNVAPSSLQTRPRLPGLTGPSAPGQAHPAGIGAAGMPSSHPAGQGHLFGHDSSSSSPSTPLATSFPCSSSGGPASLIQLYSDIIPDNKPNKKRSRKKDGEEATGGGGARTPLSSQSDDLTAPPTPAVSDTACSTPTFGSMDQSELSFPQSSSLSGLAPSSELERQLSIISAAQQRASGLGSECQRGPLSAALLKVKEEREEAAACGARVVKMEEGRAEPFSPTSPHQAGDAGKELLRHLLRDKTSPANTPSPITQAPPIARRQLSSDGCRSEEEDAPGSHGNMVVRDGPASELLDAFGRKKTQRCKRPARPDKDRAPPKYKRKKKEEEEKLLQSCSTSSSSDPVVTHLRQLAVLPLMEPVLGVDLSLFPPYGSSSLGRDSRLSGSFGNACLDGVTDYYSQLIYKQNNLSNPPTPPASLPPTPPPVARQKLVNGFATTEELTRKEVGEQDVKGVSALKLKGEELLNLNHPSRTVDVPASLPTPPHNNQEELRVQDSSEQDDPDSYVPSSSPESVADIEISRYPDLSFIKLEPPSPCPSPTLPMIPCAWGKGSAVKQEVKTETNHQGLPSCSNTDLVTIAITLNPTAAQNVPGVMAAVAELLRVPVPVNYQLSRASGPEQSSLALLASVQVPLMQGSSATKQRAAATGNTGLHTHSHTHARTHLCVCSYLSVSTGVRMDFSQQGGAATTRPQCCSYCKVLLGNGVRIVRELKQEGQSGPGSSLLFCSPNCSTLYTNDLQSRSAGTKSAVPVLLSGSECPPPTRVQHQYTSNMSSIAVHALPRAPSSPPPTSSSTPPLFFPSASAITMETRPRMDSLKVKVKLKPRPRAVPGEEDSLSSCHGKRMKSSRWRRWSVNITLSRGTCISNEAVALPTQDEVDELLKNLGACLRPEPLPRDQRRCCFCHQQGDGQTDGPARLLNLDLDLWVHLNCALWSSEVYETQAGALINVELALRRGLTLRCAHCQQTGATSGCNRLRCTNTYHFTCASQAQCTFFKDKTMLCHLHKPRMVPLTGDRSCGSSPSSTPSSAPDPAAVTASDPYDSELRCFAVFRRVFVQRDEARQIAAVVQRGERQHTFRVGSLLFRAIGRLLPQQMRTFHNETAIFPVGYHANRIYWSMRHSNRRCKYMCYIEEEEGQPLFKVKVVEKGHDDLILTGPTPKAVWDQILDPVSQMRTSSGTLKLFPVYLKGEDLFGLTTSAVTRIIESLPGVEACERYTFRYGRNPLMEWPLAFNPSGSARSEPKACQAKRPYLLASIAPRCQGSVGSIVGLVPGVISLSPGESVAGAHQGRHSKSSQYRRMKAEWKSNVYLARSRIQGLGLYAARDIEKCTMVIEYIGTIIRSEVANRKERLYESQNRGVYMFRIDNDYVIDATITGGPARYINHSCAPNCITEVVTVEKENKIIISSCRRIQRGEELCYDYKFDLEDDQHKIPCHCGAVNCRKWMN</sequence>
<dbReference type="InterPro" id="IPR003889">
    <property type="entry name" value="FYrich_C"/>
</dbReference>
<evidence type="ECO:0000256" key="20">
    <source>
        <dbReference type="ARBA" id="ARBA00023288"/>
    </source>
</evidence>
<feature type="compositionally biased region" description="Polar residues" evidence="28">
    <location>
        <begin position="2098"/>
        <end position="2117"/>
    </location>
</feature>
<dbReference type="GO" id="GO:0045944">
    <property type="term" value="P:positive regulation of transcription by RNA polymerase II"/>
    <property type="evidence" value="ECO:0007669"/>
    <property type="project" value="TreeGrafter"/>
</dbReference>
<feature type="compositionally biased region" description="Polar residues" evidence="28">
    <location>
        <begin position="45"/>
        <end position="54"/>
    </location>
</feature>
<feature type="compositionally biased region" description="Polar residues" evidence="28">
    <location>
        <begin position="389"/>
        <end position="399"/>
    </location>
</feature>
<evidence type="ECO:0000256" key="10">
    <source>
        <dbReference type="ARBA" id="ARBA00022833"/>
    </source>
</evidence>
<feature type="region of interest" description="Disordered" evidence="28">
    <location>
        <begin position="1633"/>
        <end position="1654"/>
    </location>
</feature>
<dbReference type="FunFam" id="3.30.160.360:FF:000001">
    <property type="entry name" value="Histone-lysine N-methyltransferase"/>
    <property type="match status" value="1"/>
</dbReference>
<keyword evidence="3" id="KW-0597">Phosphoprotein</keyword>
<feature type="region of interest" description="Disordered" evidence="28">
    <location>
        <begin position="2681"/>
        <end position="2802"/>
    </location>
</feature>
<evidence type="ECO:0000256" key="13">
    <source>
        <dbReference type="ARBA" id="ARBA00023015"/>
    </source>
</evidence>
<dbReference type="GO" id="GO:0016746">
    <property type="term" value="F:acyltransferase activity"/>
    <property type="evidence" value="ECO:0007669"/>
    <property type="project" value="UniProtKB-KW"/>
</dbReference>
<feature type="region of interest" description="Disordered" evidence="28">
    <location>
        <begin position="3028"/>
        <end position="3091"/>
    </location>
</feature>
<feature type="compositionally biased region" description="Low complexity" evidence="28">
    <location>
        <begin position="257"/>
        <end position="272"/>
    </location>
</feature>
<feature type="compositionally biased region" description="Basic and acidic residues" evidence="28">
    <location>
        <begin position="1701"/>
        <end position="1712"/>
    </location>
</feature>
<keyword evidence="14" id="KW-0175">Coiled coil</keyword>
<feature type="compositionally biased region" description="Low complexity" evidence="28">
    <location>
        <begin position="1959"/>
        <end position="1971"/>
    </location>
</feature>
<dbReference type="EC" id="2.1.1.364" evidence="22"/>
<dbReference type="GO" id="GO:0008270">
    <property type="term" value="F:zinc ion binding"/>
    <property type="evidence" value="ECO:0007669"/>
    <property type="project" value="UniProtKB-KW"/>
</dbReference>
<feature type="compositionally biased region" description="Polar residues" evidence="28">
    <location>
        <begin position="1726"/>
        <end position="1737"/>
    </location>
</feature>
<dbReference type="SMART" id="SM00398">
    <property type="entry name" value="HMG"/>
    <property type="match status" value="1"/>
</dbReference>
<dbReference type="SUPFAM" id="SSF47095">
    <property type="entry name" value="HMG-box"/>
    <property type="match status" value="1"/>
</dbReference>
<dbReference type="FunFam" id="3.30.40.10:FF:000002">
    <property type="entry name" value="Histone-lysine N-methyltransferase"/>
    <property type="match status" value="1"/>
</dbReference>
<evidence type="ECO:0000256" key="7">
    <source>
        <dbReference type="ARBA" id="ARBA00022723"/>
    </source>
</evidence>
<feature type="compositionally biased region" description="Basic residues" evidence="28">
    <location>
        <begin position="3591"/>
        <end position="3600"/>
    </location>
</feature>
<accession>A0AAX7TH16</accession>
<feature type="compositionally biased region" description="Low complexity" evidence="28">
    <location>
        <begin position="3795"/>
        <end position="3804"/>
    </location>
</feature>
<evidence type="ECO:0000256" key="12">
    <source>
        <dbReference type="ARBA" id="ARBA00022990"/>
    </source>
</evidence>
<dbReference type="InterPro" id="IPR013083">
    <property type="entry name" value="Znf_RING/FYVE/PHD"/>
</dbReference>
<evidence type="ECO:0000256" key="25">
    <source>
        <dbReference type="ARBA" id="ARBA00065668"/>
    </source>
</evidence>
<feature type="compositionally biased region" description="Low complexity" evidence="28">
    <location>
        <begin position="4309"/>
        <end position="4327"/>
    </location>
</feature>
<keyword evidence="18" id="KW-0804">Transcription</keyword>
<evidence type="ECO:0000256" key="3">
    <source>
        <dbReference type="ARBA" id="ARBA00022553"/>
    </source>
</evidence>
<evidence type="ECO:0000256" key="23">
    <source>
        <dbReference type="ARBA" id="ARBA00049353"/>
    </source>
</evidence>
<feature type="compositionally biased region" description="Polar residues" evidence="28">
    <location>
        <begin position="87"/>
        <end position="107"/>
    </location>
</feature>